<organism evidence="10 11">
    <name type="scientific">Exocentrus adspersus</name>
    <dbReference type="NCBI Taxonomy" id="1586481"/>
    <lineage>
        <taxon>Eukaryota</taxon>
        <taxon>Metazoa</taxon>
        <taxon>Ecdysozoa</taxon>
        <taxon>Arthropoda</taxon>
        <taxon>Hexapoda</taxon>
        <taxon>Insecta</taxon>
        <taxon>Pterygota</taxon>
        <taxon>Neoptera</taxon>
        <taxon>Endopterygota</taxon>
        <taxon>Coleoptera</taxon>
        <taxon>Polyphaga</taxon>
        <taxon>Cucujiformia</taxon>
        <taxon>Chrysomeloidea</taxon>
        <taxon>Cerambycidae</taxon>
        <taxon>Lamiinae</taxon>
        <taxon>Acanthocinini</taxon>
        <taxon>Exocentrus</taxon>
    </lineage>
</organism>
<evidence type="ECO:0000256" key="3">
    <source>
        <dbReference type="ARBA" id="ARBA00006206"/>
    </source>
</evidence>
<comment type="similarity">
    <text evidence="3">Belongs to the aldose epimerase family.</text>
</comment>
<dbReference type="Proteomes" id="UP001159042">
    <property type="component" value="Unassembled WGS sequence"/>
</dbReference>
<evidence type="ECO:0000256" key="6">
    <source>
        <dbReference type="ARBA" id="ARBA00023277"/>
    </source>
</evidence>
<dbReference type="AlphaFoldDB" id="A0AAV8VMG2"/>
<keyword evidence="5" id="KW-0413">Isomerase</keyword>
<dbReference type="SUPFAM" id="SSF74650">
    <property type="entry name" value="Galactose mutarotase-like"/>
    <property type="match status" value="2"/>
</dbReference>
<comment type="caution">
    <text evidence="10">The sequence shown here is derived from an EMBL/GenBank/DDBJ whole genome shotgun (WGS) entry which is preliminary data.</text>
</comment>
<evidence type="ECO:0000313" key="11">
    <source>
        <dbReference type="Proteomes" id="UP001159042"/>
    </source>
</evidence>
<evidence type="ECO:0000256" key="9">
    <source>
        <dbReference type="SAM" id="MobiDB-lite"/>
    </source>
</evidence>
<dbReference type="CDD" id="cd09019">
    <property type="entry name" value="galactose_mutarotase_like"/>
    <property type="match status" value="1"/>
</dbReference>
<dbReference type="PANTHER" id="PTHR10091:SF0">
    <property type="entry name" value="GALACTOSE MUTAROTASE"/>
    <property type="match status" value="1"/>
</dbReference>
<dbReference type="GO" id="GO:0004034">
    <property type="term" value="F:aldose 1-epimerase activity"/>
    <property type="evidence" value="ECO:0007669"/>
    <property type="project" value="UniProtKB-EC"/>
</dbReference>
<sequence>MNKSNASISISEEVIKIDEAKKSSIGNVVHLKGSIGNNLSFQDNVEVCEDVFGVYYDAKGEAHNIKRFTLKNKNKIQVQVINYGARVASIKMPDRRGHVDDIVLGFDDVAGYKHYKNYYIGATIGRTTNLVRNSTFQIDNKQHWLTPNLEPHHYNGGRVGFDQVVWTTFLDEKKVIMSHISPHMSEGYPGDLLVRVIFELSEHNEFSIKMEAQCTRPTIVNLSNLTYFNLAGHHSGSNEIYRHIVTLNCNCFTIQADNGMPTGEIMNVAHSGFDFQVPKLLGKLMGIVPKDGFNQNLCVNRGLGQGDCFVGRVLHPPSGRLIELYSNQWGVNFSTANDFGNDRLLSMEQILKAPPPTAIETKRKCVGSEPLLRLYAKVHEQIKDTLSKDEENTYKEIYELINRIKHYSSVECPNTPVNTPEVAADGSNLEEAATQQRMSIMPSDVRFTPLQIEYLNKIHKVLCDNCDEEACEDLKEVITIIISLATSQSKEDESVEEKSIQEEVLEKQLSPTTPPKLTERKSPVTSSGTSKSKKTPVKQNLIPDYYKSSNQIIGKDRAHYTSHGGIALQTQNYPACVNFKNFPNCVLKPGETYTHTITYKFWIKAGNPNKWIKKNLNESRSILK</sequence>
<comment type="pathway">
    <text evidence="2">Carbohydrate metabolism; galactose metabolism.</text>
</comment>
<dbReference type="InterPro" id="IPR011013">
    <property type="entry name" value="Gal_mutarotase_sf_dom"/>
</dbReference>
<keyword evidence="6" id="KW-0119">Carbohydrate metabolism</keyword>
<keyword evidence="11" id="KW-1185">Reference proteome</keyword>
<evidence type="ECO:0000256" key="8">
    <source>
        <dbReference type="ARBA" id="ARBA00045743"/>
    </source>
</evidence>
<dbReference type="GO" id="GO:0030246">
    <property type="term" value="F:carbohydrate binding"/>
    <property type="evidence" value="ECO:0007669"/>
    <property type="project" value="InterPro"/>
</dbReference>
<reference evidence="10 11" key="1">
    <citation type="journal article" date="2023" name="Insect Mol. Biol.">
        <title>Genome sequencing provides insights into the evolution of gene families encoding plant cell wall-degrading enzymes in longhorned beetles.</title>
        <authorList>
            <person name="Shin N.R."/>
            <person name="Okamura Y."/>
            <person name="Kirsch R."/>
            <person name="Pauchet Y."/>
        </authorList>
    </citation>
    <scope>NUCLEOTIDE SEQUENCE [LARGE SCALE GENOMIC DNA]</scope>
    <source>
        <strain evidence="10">EAD_L_NR</strain>
    </source>
</reference>
<dbReference type="InterPro" id="IPR047215">
    <property type="entry name" value="Galactose_mutarotase-like"/>
</dbReference>
<dbReference type="GO" id="GO:0033499">
    <property type="term" value="P:galactose catabolic process via UDP-galactose, Leloir pathway"/>
    <property type="evidence" value="ECO:0007669"/>
    <property type="project" value="TreeGrafter"/>
</dbReference>
<dbReference type="EMBL" id="JANEYG010000059">
    <property type="protein sequence ID" value="KAJ8915035.1"/>
    <property type="molecule type" value="Genomic_DNA"/>
</dbReference>
<gene>
    <name evidence="10" type="ORF">NQ315_016010</name>
</gene>
<proteinExistence type="inferred from homology"/>
<dbReference type="GO" id="GO:0006006">
    <property type="term" value="P:glucose metabolic process"/>
    <property type="evidence" value="ECO:0007669"/>
    <property type="project" value="TreeGrafter"/>
</dbReference>
<evidence type="ECO:0000256" key="7">
    <source>
        <dbReference type="ARBA" id="ARBA00032729"/>
    </source>
</evidence>
<evidence type="ECO:0000313" key="10">
    <source>
        <dbReference type="EMBL" id="KAJ8915035.1"/>
    </source>
</evidence>
<protein>
    <recommendedName>
        <fullName evidence="4">Galactose mutarotase</fullName>
    </recommendedName>
    <alternativeName>
        <fullName evidence="7">Aldose 1-epimerase</fullName>
    </alternativeName>
</protein>
<dbReference type="PANTHER" id="PTHR10091">
    <property type="entry name" value="ALDOSE-1-EPIMERASE"/>
    <property type="match status" value="1"/>
</dbReference>
<evidence type="ECO:0000256" key="2">
    <source>
        <dbReference type="ARBA" id="ARBA00004947"/>
    </source>
</evidence>
<dbReference type="Gene3D" id="2.70.98.10">
    <property type="match status" value="2"/>
</dbReference>
<name>A0AAV8VMG2_9CUCU</name>
<feature type="compositionally biased region" description="Basic and acidic residues" evidence="9">
    <location>
        <begin position="491"/>
        <end position="506"/>
    </location>
</feature>
<dbReference type="InterPro" id="IPR014718">
    <property type="entry name" value="GH-type_carb-bd"/>
</dbReference>
<dbReference type="InterPro" id="IPR008183">
    <property type="entry name" value="Aldose_1/G6P_1-epimerase"/>
</dbReference>
<feature type="region of interest" description="Disordered" evidence="9">
    <location>
        <begin position="491"/>
        <end position="536"/>
    </location>
</feature>
<evidence type="ECO:0000256" key="5">
    <source>
        <dbReference type="ARBA" id="ARBA00023235"/>
    </source>
</evidence>
<comment type="catalytic activity">
    <reaction evidence="1">
        <text>alpha-D-galactose = beta-D-galactose</text>
        <dbReference type="Rhea" id="RHEA:28675"/>
        <dbReference type="ChEBI" id="CHEBI:27667"/>
        <dbReference type="ChEBI" id="CHEBI:28061"/>
        <dbReference type="EC" id="5.1.3.3"/>
    </reaction>
    <physiologicalReaction direction="right-to-left" evidence="1">
        <dbReference type="Rhea" id="RHEA:28677"/>
    </physiologicalReaction>
</comment>
<evidence type="ECO:0000256" key="1">
    <source>
        <dbReference type="ARBA" id="ARBA00001712"/>
    </source>
</evidence>
<dbReference type="Pfam" id="PF01263">
    <property type="entry name" value="Aldose_epim"/>
    <property type="match status" value="1"/>
</dbReference>
<comment type="function">
    <text evidence="8">Mutarotase that catalyzes the interconversion of beta-D-galactose and alpha-D-galactose during galactose metabolism. Beta-D-galactose is metabolized in the liver into glucose 1-phosphate, the primary metabolic fuel, by the action of four enzymes that constitute the Leloir pathway: GALM, GALK1 (galactokinase), GALT (galactose-1-phosphate uridylyltransferase) and GALE (UDP-galactose-4'-epimerase). Involved in the maintenance of the equilibrium between the beta- and alpha-anomers of galactose, therefore ensuring a sufficient supply of the alpha-anomer for GALK1. Also active on D-glucose although shows a preference for galactose over glucose.</text>
</comment>
<evidence type="ECO:0000256" key="4">
    <source>
        <dbReference type="ARBA" id="ARBA00021023"/>
    </source>
</evidence>
<accession>A0AAV8VMG2</accession>